<evidence type="ECO:0000256" key="1">
    <source>
        <dbReference type="SAM" id="Phobius"/>
    </source>
</evidence>
<dbReference type="AlphaFoldDB" id="A0A2L2XCG8"/>
<sequence length="46" mass="5345">MDILKYLLIILFAVLIAKIIMTAADSVSIRFVEFFQALWKKARKSK</sequence>
<comment type="caution">
    <text evidence="2">The sequence shown here is derived from an EMBL/GenBank/DDBJ whole genome shotgun (WGS) entry which is preliminary data.</text>
</comment>
<name>A0A2L2XCG8_9FIRM</name>
<keyword evidence="1" id="KW-0812">Transmembrane</keyword>
<evidence type="ECO:0000313" key="2">
    <source>
        <dbReference type="EMBL" id="GBF33393.1"/>
    </source>
</evidence>
<dbReference type="Proteomes" id="UP000239549">
    <property type="component" value="Unassembled WGS sequence"/>
</dbReference>
<keyword evidence="3" id="KW-1185">Reference proteome</keyword>
<gene>
    <name evidence="2" type="ORF">DCCM_2494</name>
</gene>
<accession>A0A2L2XCG8</accession>
<protein>
    <submittedName>
        <fullName evidence="2">Uncharacterized protein</fullName>
    </submittedName>
</protein>
<proteinExistence type="predicted"/>
<evidence type="ECO:0000313" key="3">
    <source>
        <dbReference type="Proteomes" id="UP000239549"/>
    </source>
</evidence>
<keyword evidence="1" id="KW-0472">Membrane</keyword>
<organism evidence="2 3">
    <name type="scientific">Desulfocucumis palustris</name>
    <dbReference type="NCBI Taxonomy" id="1898651"/>
    <lineage>
        <taxon>Bacteria</taxon>
        <taxon>Bacillati</taxon>
        <taxon>Bacillota</taxon>
        <taxon>Clostridia</taxon>
        <taxon>Eubacteriales</taxon>
        <taxon>Desulfocucumaceae</taxon>
        <taxon>Desulfocucumis</taxon>
    </lineage>
</organism>
<reference evidence="3" key="1">
    <citation type="submission" date="2018-02" db="EMBL/GenBank/DDBJ databases">
        <title>Genome sequence of Desulfocucumis palustris strain NAW-5.</title>
        <authorList>
            <person name="Watanabe M."/>
            <person name="Kojima H."/>
            <person name="Fukui M."/>
        </authorList>
    </citation>
    <scope>NUCLEOTIDE SEQUENCE [LARGE SCALE GENOMIC DNA]</scope>
    <source>
        <strain evidence="3">NAW-5</strain>
    </source>
</reference>
<feature type="transmembrane region" description="Helical" evidence="1">
    <location>
        <begin position="6"/>
        <end position="24"/>
    </location>
</feature>
<keyword evidence="1" id="KW-1133">Transmembrane helix</keyword>
<dbReference type="EMBL" id="BFAV01000098">
    <property type="protein sequence ID" value="GBF33393.1"/>
    <property type="molecule type" value="Genomic_DNA"/>
</dbReference>